<dbReference type="PANTHER" id="PTHR34227">
    <property type="entry name" value="CHAPERONE PROTEIN YCDY"/>
    <property type="match status" value="1"/>
</dbReference>
<dbReference type="STRING" id="439292.Bsel_1479"/>
<dbReference type="InterPro" id="IPR036411">
    <property type="entry name" value="TorD-like_sf"/>
</dbReference>
<reference evidence="2" key="1">
    <citation type="submission" date="2009-10" db="EMBL/GenBank/DDBJ databases">
        <title>Complete sequence of Bacillus selenitireducens MLS10.</title>
        <authorList>
            <consortium name="US DOE Joint Genome Institute"/>
            <person name="Lucas S."/>
            <person name="Copeland A."/>
            <person name="Lapidus A."/>
            <person name="Glavina del Rio T."/>
            <person name="Dalin E."/>
            <person name="Tice H."/>
            <person name="Bruce D."/>
            <person name="Goodwin L."/>
            <person name="Pitluck S."/>
            <person name="Sims D."/>
            <person name="Brettin T."/>
            <person name="Detter J.C."/>
            <person name="Han C."/>
            <person name="Larimer F."/>
            <person name="Land M."/>
            <person name="Hauser L."/>
            <person name="Kyrpides N."/>
            <person name="Ovchinnikova G."/>
            <person name="Stolz J."/>
        </authorList>
    </citation>
    <scope>NUCLEOTIDE SEQUENCE [LARGE SCALE GENOMIC DNA]</scope>
    <source>
        <strain evidence="2">MLS10</strain>
    </source>
</reference>
<dbReference type="InterPro" id="IPR020945">
    <property type="entry name" value="DMSO/NO3_reduct_chaperone"/>
</dbReference>
<accession>D6XT55</accession>
<dbReference type="eggNOG" id="COG3381">
    <property type="taxonomic scope" value="Bacteria"/>
</dbReference>
<organism evidence="2 3">
    <name type="scientific">Bacillus selenitireducens (strain ATCC 700615 / DSM 15326 / MLS10)</name>
    <dbReference type="NCBI Taxonomy" id="439292"/>
    <lineage>
        <taxon>Bacteria</taxon>
        <taxon>Bacillati</taxon>
        <taxon>Bacillota</taxon>
        <taxon>Bacilli</taxon>
        <taxon>Bacillales</taxon>
        <taxon>Bacillaceae</taxon>
        <taxon>Salisediminibacterium</taxon>
    </lineage>
</organism>
<dbReference type="OrthoDB" id="1808217at2"/>
<gene>
    <name evidence="2" type="ordered locus">Bsel_1479</name>
</gene>
<name>D6XT55_BACIE</name>
<evidence type="ECO:0000256" key="1">
    <source>
        <dbReference type="ARBA" id="ARBA00023186"/>
    </source>
</evidence>
<dbReference type="Gene3D" id="1.10.3480.10">
    <property type="entry name" value="TorD-like"/>
    <property type="match status" value="1"/>
</dbReference>
<dbReference type="SUPFAM" id="SSF89155">
    <property type="entry name" value="TorD-like"/>
    <property type="match status" value="1"/>
</dbReference>
<proteinExistence type="predicted"/>
<dbReference type="HOGENOM" id="CLU_108408_0_0_9"/>
<evidence type="ECO:0008006" key="4">
    <source>
        <dbReference type="Google" id="ProtNLM"/>
    </source>
</evidence>
<evidence type="ECO:0000313" key="3">
    <source>
        <dbReference type="Proteomes" id="UP000000271"/>
    </source>
</evidence>
<dbReference type="InterPro" id="IPR050289">
    <property type="entry name" value="TorD/DmsD_chaperones"/>
</dbReference>
<dbReference type="KEGG" id="bse:Bsel_1479"/>
<dbReference type="Pfam" id="PF02613">
    <property type="entry name" value="Nitrate_red_del"/>
    <property type="match status" value="1"/>
</dbReference>
<dbReference type="Proteomes" id="UP000000271">
    <property type="component" value="Chromosome"/>
</dbReference>
<dbReference type="AlphaFoldDB" id="D6XT55"/>
<keyword evidence="3" id="KW-1185">Reference proteome</keyword>
<evidence type="ECO:0000313" key="2">
    <source>
        <dbReference type="EMBL" id="ADH98991.1"/>
    </source>
</evidence>
<dbReference type="PANTHER" id="PTHR34227:SF11">
    <property type="entry name" value="CHAPERONE PROTEIN TORD"/>
    <property type="match status" value="1"/>
</dbReference>
<keyword evidence="1" id="KW-0143">Chaperone</keyword>
<dbReference type="RefSeq" id="WP_013172415.1">
    <property type="nucleotide sequence ID" value="NC_014219.1"/>
</dbReference>
<dbReference type="EMBL" id="CP001791">
    <property type="protein sequence ID" value="ADH98991.1"/>
    <property type="molecule type" value="Genomic_DNA"/>
</dbReference>
<protein>
    <recommendedName>
        <fullName evidence="4">Cytoplasmic chaperone TorD family protein</fullName>
    </recommendedName>
</protein>
<sequence>MNKTDRKETYTELIRLLGELYKFPDDEVEQAIAEGVLDQEIDDYLSLFPEIRIENKQSFSSLRDKELTAKKQYMTAYSGITTPFHPPVESLYKPWSVDPKDQTGLYNKTGYYMGDAALHMKHLLQHYEIEVPKDYEMMPDHLAISLEFYAMLLERDTEAAEAFHQDHFDWLKAFHKKHQEIDDVPFYDYLLRVLIAVTAVSPRELT</sequence>